<dbReference type="Proteomes" id="UP000481153">
    <property type="component" value="Unassembled WGS sequence"/>
</dbReference>
<comment type="caution">
    <text evidence="2">The sequence shown here is derived from an EMBL/GenBank/DDBJ whole genome shotgun (WGS) entry which is preliminary data.</text>
</comment>
<dbReference type="VEuPathDB" id="FungiDB:AeMF1_007699"/>
<feature type="transmembrane region" description="Helical" evidence="1">
    <location>
        <begin position="12"/>
        <end position="32"/>
    </location>
</feature>
<gene>
    <name evidence="2" type="ORF">Ae201684_015062</name>
</gene>
<organism evidence="2 3">
    <name type="scientific">Aphanomyces euteiches</name>
    <dbReference type="NCBI Taxonomy" id="100861"/>
    <lineage>
        <taxon>Eukaryota</taxon>
        <taxon>Sar</taxon>
        <taxon>Stramenopiles</taxon>
        <taxon>Oomycota</taxon>
        <taxon>Saprolegniomycetes</taxon>
        <taxon>Saprolegniales</taxon>
        <taxon>Verrucalvaceae</taxon>
        <taxon>Aphanomyces</taxon>
    </lineage>
</organism>
<dbReference type="AlphaFoldDB" id="A0A6G0WHY8"/>
<keyword evidence="1" id="KW-0472">Membrane</keyword>
<evidence type="ECO:0000313" key="3">
    <source>
        <dbReference type="Proteomes" id="UP000481153"/>
    </source>
</evidence>
<reference evidence="2 3" key="1">
    <citation type="submission" date="2019-07" db="EMBL/GenBank/DDBJ databases">
        <title>Genomics analysis of Aphanomyces spp. identifies a new class of oomycete effector associated with host adaptation.</title>
        <authorList>
            <person name="Gaulin E."/>
        </authorList>
    </citation>
    <scope>NUCLEOTIDE SEQUENCE [LARGE SCALE GENOMIC DNA]</scope>
    <source>
        <strain evidence="2 3">ATCC 201684</strain>
    </source>
</reference>
<dbReference type="EMBL" id="VJMJ01000207">
    <property type="protein sequence ID" value="KAF0726806.1"/>
    <property type="molecule type" value="Genomic_DNA"/>
</dbReference>
<proteinExistence type="predicted"/>
<keyword evidence="1" id="KW-1133">Transmembrane helix</keyword>
<keyword evidence="3" id="KW-1185">Reference proteome</keyword>
<protein>
    <submittedName>
        <fullName evidence="2">Uncharacterized protein</fullName>
    </submittedName>
</protein>
<accession>A0A6G0WHY8</accession>
<evidence type="ECO:0000313" key="2">
    <source>
        <dbReference type="EMBL" id="KAF0726806.1"/>
    </source>
</evidence>
<evidence type="ECO:0000256" key="1">
    <source>
        <dbReference type="SAM" id="Phobius"/>
    </source>
</evidence>
<keyword evidence="1" id="KW-0812">Transmembrane</keyword>
<sequence>MQPHKTKTKQLSIAGMIGMTVFLTLMDIKDLYTRFSCASLLVVEAVTPAVARVRIVEAQNGGCYYIHYPLAKIISYAVLFSFIVRIVRGLATMAWKHHNGKLLSEVEQFWRKFRNSVEVFMNNPLRGNALIRSQAIMSYKFGRSVFIRPFVYLEQNYYIARGMFRMRSDIPFLHNEDANDGADVDTQSYS</sequence>
<feature type="transmembrane region" description="Helical" evidence="1">
    <location>
        <begin position="73"/>
        <end position="91"/>
    </location>
</feature>
<name>A0A6G0WHY8_9STRA</name>